<dbReference type="Pfam" id="PF19519">
    <property type="entry name" value="DUF6051"/>
    <property type="match status" value="1"/>
</dbReference>
<gene>
    <name evidence="1" type="ORF">BA92_11740</name>
    <name evidence="2" type="ORF">IE90_01510</name>
</gene>
<dbReference type="EMBL" id="JPIU01000040">
    <property type="protein sequence ID" value="KIO44048.1"/>
    <property type="molecule type" value="Genomic_DNA"/>
</dbReference>
<organism evidence="1 4">
    <name type="scientific">Sanguibacteroides justesenii</name>
    <dbReference type="NCBI Taxonomy" id="1547597"/>
    <lineage>
        <taxon>Bacteria</taxon>
        <taxon>Pseudomonadati</taxon>
        <taxon>Bacteroidota</taxon>
        <taxon>Bacteroidia</taxon>
        <taxon>Bacteroidales</taxon>
        <taxon>Porphyromonadaceae</taxon>
        <taxon>Sanguibacteroides</taxon>
    </lineage>
</organism>
<dbReference type="Proteomes" id="UP000031980">
    <property type="component" value="Unassembled WGS sequence"/>
</dbReference>
<dbReference type="OrthoDB" id="5521540at2"/>
<reference evidence="2 3" key="2">
    <citation type="submission" date="2014-07" db="EMBL/GenBank/DDBJ databases">
        <title>Porphyromonadaceae bacterium OUH 334697 = ATCC BAA-2682 = DSM 28341 draft genome.</title>
        <authorList>
            <person name="Sydenham T.V."/>
            <person name="Hasman H."/>
            <person name="Justesen U.S."/>
        </authorList>
    </citation>
    <scope>NUCLEOTIDE SEQUENCE [LARGE SCALE GENOMIC DNA]</scope>
    <source>
        <strain evidence="2 3">OUH 334697</strain>
    </source>
</reference>
<evidence type="ECO:0008006" key="5">
    <source>
        <dbReference type="Google" id="ProtNLM"/>
    </source>
</evidence>
<dbReference type="InterPro" id="IPR029058">
    <property type="entry name" value="AB_hydrolase_fold"/>
</dbReference>
<proteinExistence type="predicted"/>
<evidence type="ECO:0000313" key="1">
    <source>
        <dbReference type="EMBL" id="KIO44048.1"/>
    </source>
</evidence>
<dbReference type="EMBL" id="JPIT01000007">
    <property type="protein sequence ID" value="KIO47292.1"/>
    <property type="molecule type" value="Genomic_DNA"/>
</dbReference>
<dbReference type="Proteomes" id="UP000031937">
    <property type="component" value="Unassembled WGS sequence"/>
</dbReference>
<evidence type="ECO:0000313" key="3">
    <source>
        <dbReference type="Proteomes" id="UP000031937"/>
    </source>
</evidence>
<dbReference type="AlphaFoldDB" id="A0A0C3MC94"/>
<sequence length="386" mass="45224">MKISLRTQQLKTIFSYEKKTTIEDRPLEIRPYRFIQRIGENEINCFQESIPTTEFCPIRDNGIEENKNFKYTIFVPKGTRKTDQAILFLHGLNERSWEKYLTWAEFLSLATGKAVILFPIAFHMNRTPSNWYNPRAILPWVTKRKQQINDLQNSTFVNVALSSRLSESPIRFYTSGRESVFNLWQLLSEIKHGEHPLFKEDSSVNIFAYSIGAFLAQILLLANPDHLVQNSRLFMFCGGSIFSRMNGNARDIMDQEAYERVRQYFLHNFLENNEHHRLLPAVCKEDFLEKAFKAMLVPETCKEYREAFFEKNRERIRILTLKKDVVMPTSGVIEALGESNATTMLKEWDFPYDYNHQNPFPSHTHIAPELLYQSFEGLFNKAASFL</sequence>
<dbReference type="RefSeq" id="WP_041502114.1">
    <property type="nucleotide sequence ID" value="NZ_JPIT01000007.1"/>
</dbReference>
<keyword evidence="4" id="KW-1185">Reference proteome</keyword>
<name>A0A0C3MC94_9PORP</name>
<comment type="caution">
    <text evidence="1">The sequence shown here is derived from an EMBL/GenBank/DDBJ whole genome shotgun (WGS) entry which is preliminary data.</text>
</comment>
<evidence type="ECO:0000313" key="2">
    <source>
        <dbReference type="EMBL" id="KIO47292.1"/>
    </source>
</evidence>
<dbReference type="SUPFAM" id="SSF53474">
    <property type="entry name" value="alpha/beta-Hydrolases"/>
    <property type="match status" value="1"/>
</dbReference>
<accession>A0A0C3MC94</accession>
<protein>
    <recommendedName>
        <fullName evidence="5">Alpha/beta hydrolase</fullName>
    </recommendedName>
</protein>
<reference evidence="1 4" key="1">
    <citation type="submission" date="2014-07" db="EMBL/GenBank/DDBJ databases">
        <title>Porphyromonadaceae bacterium OUH 308042 = ATCC BAA-2681 = DSM 28342 draft genome.</title>
        <authorList>
            <person name="Sydenham T.V."/>
            <person name="Hasman H."/>
            <person name="Justensen U.S."/>
        </authorList>
    </citation>
    <scope>NUCLEOTIDE SEQUENCE [LARGE SCALE GENOMIC DNA]</scope>
    <source>
        <strain evidence="1 4">OUH 308042</strain>
    </source>
</reference>
<dbReference type="InterPro" id="IPR046114">
    <property type="entry name" value="DUF6051"/>
</dbReference>
<dbReference type="Gene3D" id="3.40.50.1820">
    <property type="entry name" value="alpha/beta hydrolase"/>
    <property type="match status" value="1"/>
</dbReference>
<evidence type="ECO:0000313" key="4">
    <source>
        <dbReference type="Proteomes" id="UP000031980"/>
    </source>
</evidence>